<feature type="domain" description="NAD-dependent epimerase/dehydratase" evidence="1">
    <location>
        <begin position="5"/>
        <end position="203"/>
    </location>
</feature>
<accession>A0ABS7RQL5</accession>
<reference evidence="2 3" key="1">
    <citation type="submission" date="2020-11" db="EMBL/GenBank/DDBJ databases">
        <title>Draft Genome of Enterobacter sp. strain EMC7.</title>
        <authorList>
            <person name="Barman P."/>
            <person name="Sinha S."/>
            <person name="Sen S."/>
            <person name="Chakraborty R."/>
        </authorList>
    </citation>
    <scope>NUCLEOTIDE SEQUENCE [LARGE SCALE GENOMIC DNA]</scope>
    <source>
        <strain evidence="2 3">EMC7</strain>
    </source>
</reference>
<dbReference type="SUPFAM" id="SSF51735">
    <property type="entry name" value="NAD(P)-binding Rossmann-fold domains"/>
    <property type="match status" value="1"/>
</dbReference>
<comment type="caution">
    <text evidence="2">The sequence shown here is derived from an EMBL/GenBank/DDBJ whole genome shotgun (WGS) entry which is preliminary data.</text>
</comment>
<organism evidence="2 3">
    <name type="scientific">Leclercia barmai</name>
    <dbReference type="NCBI Taxonomy" id="2785629"/>
    <lineage>
        <taxon>Bacteria</taxon>
        <taxon>Pseudomonadati</taxon>
        <taxon>Pseudomonadota</taxon>
        <taxon>Gammaproteobacteria</taxon>
        <taxon>Enterobacterales</taxon>
        <taxon>Enterobacteriaceae</taxon>
        <taxon>Leclercia</taxon>
    </lineage>
</organism>
<protein>
    <submittedName>
        <fullName evidence="2">SDR family oxidoreductase</fullName>
    </submittedName>
</protein>
<dbReference type="Pfam" id="PF01370">
    <property type="entry name" value="Epimerase"/>
    <property type="match status" value="1"/>
</dbReference>
<dbReference type="PANTHER" id="PTHR43245">
    <property type="entry name" value="BIFUNCTIONAL POLYMYXIN RESISTANCE PROTEIN ARNA"/>
    <property type="match status" value="1"/>
</dbReference>
<dbReference type="EMBL" id="JADMNK010000001">
    <property type="protein sequence ID" value="MBZ0056639.1"/>
    <property type="molecule type" value="Genomic_DNA"/>
</dbReference>
<evidence type="ECO:0000259" key="1">
    <source>
        <dbReference type="Pfam" id="PF01370"/>
    </source>
</evidence>
<dbReference type="Gene3D" id="3.40.50.720">
    <property type="entry name" value="NAD(P)-binding Rossmann-like Domain"/>
    <property type="match status" value="1"/>
</dbReference>
<dbReference type="Proteomes" id="UP000706580">
    <property type="component" value="Unassembled WGS sequence"/>
</dbReference>
<name>A0ABS7RQL5_9ENTR</name>
<gene>
    <name evidence="2" type="ORF">ITX56_02175</name>
</gene>
<evidence type="ECO:0000313" key="2">
    <source>
        <dbReference type="EMBL" id="MBZ0056639.1"/>
    </source>
</evidence>
<dbReference type="InterPro" id="IPR001509">
    <property type="entry name" value="Epimerase_deHydtase"/>
</dbReference>
<dbReference type="InterPro" id="IPR050177">
    <property type="entry name" value="Lipid_A_modif_metabolic_enz"/>
</dbReference>
<dbReference type="PANTHER" id="PTHR43245:SF53">
    <property type="entry name" value="EPIMERASE-RELATED"/>
    <property type="match status" value="1"/>
</dbReference>
<proteinExistence type="predicted"/>
<keyword evidence="3" id="KW-1185">Reference proteome</keyword>
<evidence type="ECO:0000313" key="3">
    <source>
        <dbReference type="Proteomes" id="UP000706580"/>
    </source>
</evidence>
<sequence length="276" mass="30942">MSLYTVVGGNGFIGSEIVKHLHSLKKDVWIPERNEPNIFSKKLGTLIYCAGSGDCQLKPFEVLTANCLYLSEILQHADFDHLIYVSSSRLYMNGDGSDETSDLIIRHDDNRRLFNLTKLVAEELCFKSGKPFTIVRPSNVYGVALKSSLFLPSITRNAIVNGRVDMFVDKNYEKDYVSVSDVAEIIIKLCNNKEAQGKIINIASGVNISSEQIASMLIHYTNCVVYWNENGASKEIFPVTDITMLKKIAPEYNPRSVLSDLADMIQLFKSELQIKS</sequence>
<dbReference type="InterPro" id="IPR036291">
    <property type="entry name" value="NAD(P)-bd_dom_sf"/>
</dbReference>
<dbReference type="CDD" id="cd08946">
    <property type="entry name" value="SDR_e"/>
    <property type="match status" value="1"/>
</dbReference>
<dbReference type="RefSeq" id="WP_223073790.1">
    <property type="nucleotide sequence ID" value="NZ_JADMNK010000001.1"/>
</dbReference>